<dbReference type="PANTHER" id="PTHR33164">
    <property type="entry name" value="TRANSCRIPTIONAL REGULATOR, MARR FAMILY"/>
    <property type="match status" value="1"/>
</dbReference>
<dbReference type="EMBL" id="SLXU01000006">
    <property type="protein sequence ID" value="TCP61065.1"/>
    <property type="molecule type" value="Genomic_DNA"/>
</dbReference>
<accession>A0A4R2RPE7</accession>
<dbReference type="PANTHER" id="PTHR33164:SF43">
    <property type="entry name" value="HTH-TYPE TRANSCRIPTIONAL REPRESSOR YETL"/>
    <property type="match status" value="1"/>
</dbReference>
<dbReference type="AlphaFoldDB" id="A0A4R2RPE7"/>
<dbReference type="InterPro" id="IPR039422">
    <property type="entry name" value="MarR/SlyA-like"/>
</dbReference>
<dbReference type="OrthoDB" id="7842410at2"/>
<dbReference type="RefSeq" id="WP_132951251.1">
    <property type="nucleotide sequence ID" value="NZ_SLXU01000006.1"/>
</dbReference>
<reference evidence="2 3" key="1">
    <citation type="submission" date="2019-03" db="EMBL/GenBank/DDBJ databases">
        <title>Genomic Encyclopedia of Type Strains, Phase IV (KMG-IV): sequencing the most valuable type-strain genomes for metagenomic binning, comparative biology and taxonomic classification.</title>
        <authorList>
            <person name="Goeker M."/>
        </authorList>
    </citation>
    <scope>NUCLEOTIDE SEQUENCE [LARGE SCALE GENOMIC DNA]</scope>
    <source>
        <strain evidence="2 3">DSM 24766</strain>
    </source>
</reference>
<evidence type="ECO:0000313" key="3">
    <source>
        <dbReference type="Proteomes" id="UP000295050"/>
    </source>
</evidence>
<dbReference type="InterPro" id="IPR036388">
    <property type="entry name" value="WH-like_DNA-bd_sf"/>
</dbReference>
<dbReference type="GO" id="GO:0003677">
    <property type="term" value="F:DNA binding"/>
    <property type="evidence" value="ECO:0007669"/>
    <property type="project" value="UniProtKB-KW"/>
</dbReference>
<dbReference type="GO" id="GO:0006950">
    <property type="term" value="P:response to stress"/>
    <property type="evidence" value="ECO:0007669"/>
    <property type="project" value="TreeGrafter"/>
</dbReference>
<organism evidence="2 3">
    <name type="scientific">Rhodovulum bhavnagarense</name>
    <dbReference type="NCBI Taxonomy" id="992286"/>
    <lineage>
        <taxon>Bacteria</taxon>
        <taxon>Pseudomonadati</taxon>
        <taxon>Pseudomonadota</taxon>
        <taxon>Alphaproteobacteria</taxon>
        <taxon>Rhodobacterales</taxon>
        <taxon>Paracoccaceae</taxon>
        <taxon>Rhodovulum</taxon>
    </lineage>
</organism>
<dbReference type="SMART" id="SM00347">
    <property type="entry name" value="HTH_MARR"/>
    <property type="match status" value="1"/>
</dbReference>
<proteinExistence type="predicted"/>
<dbReference type="Gene3D" id="1.10.10.10">
    <property type="entry name" value="Winged helix-like DNA-binding domain superfamily/Winged helix DNA-binding domain"/>
    <property type="match status" value="1"/>
</dbReference>
<dbReference type="Pfam" id="PF12802">
    <property type="entry name" value="MarR_2"/>
    <property type="match status" value="1"/>
</dbReference>
<evidence type="ECO:0000259" key="1">
    <source>
        <dbReference type="PROSITE" id="PS50995"/>
    </source>
</evidence>
<dbReference type="InterPro" id="IPR000835">
    <property type="entry name" value="HTH_MarR-typ"/>
</dbReference>
<comment type="caution">
    <text evidence="2">The sequence shown here is derived from an EMBL/GenBank/DDBJ whole genome shotgun (WGS) entry which is preliminary data.</text>
</comment>
<gene>
    <name evidence="2" type="ORF">EV663_10611</name>
</gene>
<sequence>MEKPFQKERLTFRLDILAKEAIDANDGIFKTHLGLSIREVRALRIINDRPGITFVDLVQLADIERSRTSRIIQSLIKQGLVRRENDDEDARKFRLHTTDAGARKRAEAGTLSEELEAILLGPLDPTDIGVLDDLLARLATWIRSDDYHARLKEFGDGITSAK</sequence>
<name>A0A4R2RPE7_9RHOB</name>
<feature type="domain" description="HTH marR-type" evidence="1">
    <location>
        <begin position="7"/>
        <end position="140"/>
    </location>
</feature>
<protein>
    <submittedName>
        <fullName evidence="2">DNA-binding MarR family transcriptional regulator</fullName>
    </submittedName>
</protein>
<dbReference type="PROSITE" id="PS50995">
    <property type="entry name" value="HTH_MARR_2"/>
    <property type="match status" value="1"/>
</dbReference>
<dbReference type="GO" id="GO:0003700">
    <property type="term" value="F:DNA-binding transcription factor activity"/>
    <property type="evidence" value="ECO:0007669"/>
    <property type="project" value="InterPro"/>
</dbReference>
<evidence type="ECO:0000313" key="2">
    <source>
        <dbReference type="EMBL" id="TCP61065.1"/>
    </source>
</evidence>
<keyword evidence="3" id="KW-1185">Reference proteome</keyword>
<dbReference type="Proteomes" id="UP000295050">
    <property type="component" value="Unassembled WGS sequence"/>
</dbReference>
<dbReference type="SUPFAM" id="SSF46785">
    <property type="entry name" value="Winged helix' DNA-binding domain"/>
    <property type="match status" value="1"/>
</dbReference>
<dbReference type="InterPro" id="IPR036390">
    <property type="entry name" value="WH_DNA-bd_sf"/>
</dbReference>
<keyword evidence="2" id="KW-0238">DNA-binding</keyword>